<keyword evidence="2" id="KW-1185">Reference proteome</keyword>
<dbReference type="Gene3D" id="3.60.15.10">
    <property type="entry name" value="Ribonuclease Z/Hydroxyacylglutathione hydrolase-like"/>
    <property type="match status" value="1"/>
</dbReference>
<dbReference type="Proteomes" id="UP000216752">
    <property type="component" value="Chromosome"/>
</dbReference>
<gene>
    <name evidence="1" type="ORF">SPSIL_041240</name>
</gene>
<reference evidence="1" key="1">
    <citation type="submission" date="2024-05" db="EMBL/GenBank/DDBJ databases">
        <title>Isolation and characterization of Sporomusa carbonis sp. nov., a carboxydotrophic hydrogenogen in the genus of Sporomusa isolated from a charcoal burning pile.</title>
        <authorList>
            <person name="Boeer T."/>
            <person name="Rosenbaum F."/>
            <person name="Eysell L."/>
            <person name="Mueller V."/>
            <person name="Daniel R."/>
            <person name="Poehlein A."/>
        </authorList>
    </citation>
    <scope>NUCLEOTIDE SEQUENCE [LARGE SCALE GENOMIC DNA]</scope>
    <source>
        <strain evidence="1">DSM 10669</strain>
    </source>
</reference>
<accession>A0ABZ3IQR3</accession>
<organism evidence="1 2">
    <name type="scientific">Sporomusa silvacetica DSM 10669</name>
    <dbReference type="NCBI Taxonomy" id="1123289"/>
    <lineage>
        <taxon>Bacteria</taxon>
        <taxon>Bacillati</taxon>
        <taxon>Bacillota</taxon>
        <taxon>Negativicutes</taxon>
        <taxon>Selenomonadales</taxon>
        <taxon>Sporomusaceae</taxon>
        <taxon>Sporomusa</taxon>
    </lineage>
</organism>
<sequence length="408" mass="45396">MAWQLKIHHIDVGRGDSTLIVAREVGVAEPKVRSVLVDGGLLDATQDVHNITQCNKLDVMVATHYDEDHLNGLRGLLLLGDDHYLNTRIYDQGIPNTVRITKKRTAEGDVKYLKSIAAGDSGYKLYEDSIYNRLRVTENVVSSLDLIATGNQEDMEMVGLQQPDWLVGKDILWDGVDGVIPDGAPRMTCIAANQYVLQSDGTTARLQSGVLTDSANEKSLAFVVQFNNFRYYLGGDIESAQEDGKDNTPGIMQYLNPQGNAEGRVLAFKVSHHGSAKSTSQQFVNRLKPAVAFISTGCDKKYGDEYLPSQRVIDTLQNSDVRLCFLTEDRNTESWRDYAQYNSNKVVVGGKWSGPDNTRHEPAGDIVLTVSEEESKRPLTAATHFRVIFYYSSQHPWVVDEGNKHVEL</sequence>
<evidence type="ECO:0000313" key="2">
    <source>
        <dbReference type="Proteomes" id="UP000216752"/>
    </source>
</evidence>
<dbReference type="PANTHER" id="PTHR30619:SF1">
    <property type="entry name" value="RECOMBINATION PROTEIN 2"/>
    <property type="match status" value="1"/>
</dbReference>
<dbReference type="SUPFAM" id="SSF56281">
    <property type="entry name" value="Metallo-hydrolase/oxidoreductase"/>
    <property type="match status" value="1"/>
</dbReference>
<dbReference type="PANTHER" id="PTHR30619">
    <property type="entry name" value="DNA INTERNALIZATION/COMPETENCE PROTEIN COMEC/REC2"/>
    <property type="match status" value="1"/>
</dbReference>
<evidence type="ECO:0000313" key="1">
    <source>
        <dbReference type="EMBL" id="XFO67905.1"/>
    </source>
</evidence>
<dbReference type="EMBL" id="CP155573">
    <property type="protein sequence ID" value="XFO67905.1"/>
    <property type="molecule type" value="Genomic_DNA"/>
</dbReference>
<dbReference type="InterPro" id="IPR036866">
    <property type="entry name" value="RibonucZ/Hydroxyglut_hydro"/>
</dbReference>
<dbReference type="RefSeq" id="WP_094603724.1">
    <property type="nucleotide sequence ID" value="NZ_CP155573.1"/>
</dbReference>
<name>A0ABZ3IQR3_9FIRM</name>
<protein>
    <submittedName>
        <fullName evidence="1">Uncharacterized protein</fullName>
    </submittedName>
</protein>
<dbReference type="InterPro" id="IPR052159">
    <property type="entry name" value="Competence_DNA_uptake"/>
</dbReference>
<proteinExistence type="predicted"/>